<dbReference type="Proteomes" id="UP000000602">
    <property type="component" value="Chromosome"/>
</dbReference>
<dbReference type="CAZy" id="GH3">
    <property type="family name" value="Glycoside Hydrolase Family 3"/>
</dbReference>
<keyword evidence="2 5" id="KW-0378">Hydrolase</keyword>
<dbReference type="STRING" id="177439.DP2881"/>
<gene>
    <name evidence="5" type="ordered locus">DP2881</name>
</gene>
<feature type="domain" description="Glycoside hydrolase family 3 N-terminal" evidence="4">
    <location>
        <begin position="34"/>
        <end position="367"/>
    </location>
</feature>
<accession>Q6AJ70</accession>
<dbReference type="eggNOG" id="COG1472">
    <property type="taxonomic scope" value="Bacteria"/>
</dbReference>
<dbReference type="PANTHER" id="PTHR30480:SF16">
    <property type="entry name" value="GLYCOSIDE HYDROLASE FAMILY 3 DOMAIN PROTEIN"/>
    <property type="match status" value="1"/>
</dbReference>
<proteinExistence type="inferred from homology"/>
<dbReference type="KEGG" id="dps:DP2881"/>
<evidence type="ECO:0000313" key="5">
    <source>
        <dbReference type="EMBL" id="CAG37610.1"/>
    </source>
</evidence>
<evidence type="ECO:0000256" key="2">
    <source>
        <dbReference type="ARBA" id="ARBA00022801"/>
    </source>
</evidence>
<sequence>MVDPAATQRAPSAKQRIPFNLFSNSKNLTMPISTEKKLGSLLMTGFIGEEISQCSSTVNDIKEHGLGGVILFDKCLATGSRKNNITSPEQMAKLTSDLQSCSAEPLLIAVDQEGGMVSRFRSAYGFSTSPSALMLGQQDDLEKCREAAEQTSQMLKDAGVNFNLAPVVDLDLTALNPIIGKYQRSFGDNAQTVIECALSWMSAHRKSGILSCLKHFPGHGSSLADSHRGFVDITESWDREELLPYKKIHQRTEIDAIMMGHLFHKNLDPLYPASLSKRIIDSLLRQEMNYQGLIISDDMQMGAITKYYGLEKACCRAICAGVDMVIIGNNISSDPKIVTKITDSLKNSIDQGLLSEARVDQAWQRVQGLKNKLHKGE</sequence>
<dbReference type="EMBL" id="CR522870">
    <property type="protein sequence ID" value="CAG37610.1"/>
    <property type="molecule type" value="Genomic_DNA"/>
</dbReference>
<evidence type="ECO:0000256" key="3">
    <source>
        <dbReference type="ARBA" id="ARBA00023295"/>
    </source>
</evidence>
<dbReference type="Gene3D" id="3.20.20.300">
    <property type="entry name" value="Glycoside hydrolase, family 3, N-terminal domain"/>
    <property type="match status" value="1"/>
</dbReference>
<dbReference type="GO" id="GO:0009254">
    <property type="term" value="P:peptidoglycan turnover"/>
    <property type="evidence" value="ECO:0007669"/>
    <property type="project" value="TreeGrafter"/>
</dbReference>
<dbReference type="AlphaFoldDB" id="Q6AJ70"/>
<dbReference type="GO" id="GO:0004553">
    <property type="term" value="F:hydrolase activity, hydrolyzing O-glycosyl compounds"/>
    <property type="evidence" value="ECO:0007669"/>
    <property type="project" value="InterPro"/>
</dbReference>
<protein>
    <submittedName>
        <fullName evidence="5">Related to glycosyl hydrolase</fullName>
    </submittedName>
</protein>
<keyword evidence="3" id="KW-0326">Glycosidase</keyword>
<evidence type="ECO:0000259" key="4">
    <source>
        <dbReference type="Pfam" id="PF00933"/>
    </source>
</evidence>
<dbReference type="Pfam" id="PF00933">
    <property type="entry name" value="Glyco_hydro_3"/>
    <property type="match status" value="1"/>
</dbReference>
<dbReference type="SUPFAM" id="SSF51445">
    <property type="entry name" value="(Trans)glycosidases"/>
    <property type="match status" value="1"/>
</dbReference>
<dbReference type="PANTHER" id="PTHR30480">
    <property type="entry name" value="BETA-HEXOSAMINIDASE-RELATED"/>
    <property type="match status" value="1"/>
</dbReference>
<dbReference type="InterPro" id="IPR001764">
    <property type="entry name" value="Glyco_hydro_3_N"/>
</dbReference>
<comment type="similarity">
    <text evidence="1">Belongs to the glycosyl hydrolase 3 family.</text>
</comment>
<organism evidence="5 6">
    <name type="scientific">Desulfotalea psychrophila (strain LSv54 / DSM 12343)</name>
    <dbReference type="NCBI Taxonomy" id="177439"/>
    <lineage>
        <taxon>Bacteria</taxon>
        <taxon>Pseudomonadati</taxon>
        <taxon>Thermodesulfobacteriota</taxon>
        <taxon>Desulfobulbia</taxon>
        <taxon>Desulfobulbales</taxon>
        <taxon>Desulfocapsaceae</taxon>
        <taxon>Desulfotalea</taxon>
    </lineage>
</organism>
<keyword evidence="6" id="KW-1185">Reference proteome</keyword>
<dbReference type="InterPro" id="IPR050226">
    <property type="entry name" value="NagZ_Beta-hexosaminidase"/>
</dbReference>
<reference evidence="6" key="1">
    <citation type="journal article" date="2004" name="Environ. Microbiol.">
        <title>The genome of Desulfotalea psychrophila, a sulfate-reducing bacterium from permanently cold Arctic sediments.</title>
        <authorList>
            <person name="Rabus R."/>
            <person name="Ruepp A."/>
            <person name="Frickey T."/>
            <person name="Rattei T."/>
            <person name="Fartmann B."/>
            <person name="Stark M."/>
            <person name="Bauer M."/>
            <person name="Zibat A."/>
            <person name="Lombardot T."/>
            <person name="Becker I."/>
            <person name="Amann J."/>
            <person name="Gellner K."/>
            <person name="Teeling H."/>
            <person name="Leuschner W.D."/>
            <person name="Gloeckner F.-O."/>
            <person name="Lupas A.N."/>
            <person name="Amann R."/>
            <person name="Klenk H.-P."/>
        </authorList>
    </citation>
    <scope>NUCLEOTIDE SEQUENCE [LARGE SCALE GENOMIC DNA]</scope>
    <source>
        <strain evidence="6">DSM 12343 / LSv54</strain>
    </source>
</reference>
<name>Q6AJ70_DESPS</name>
<dbReference type="InterPro" id="IPR017853">
    <property type="entry name" value="GH"/>
</dbReference>
<evidence type="ECO:0000256" key="1">
    <source>
        <dbReference type="ARBA" id="ARBA00005336"/>
    </source>
</evidence>
<evidence type="ECO:0000313" key="6">
    <source>
        <dbReference type="Proteomes" id="UP000000602"/>
    </source>
</evidence>
<dbReference type="HOGENOM" id="CLU_008392_0_3_7"/>
<dbReference type="GO" id="GO:0005975">
    <property type="term" value="P:carbohydrate metabolic process"/>
    <property type="evidence" value="ECO:0007669"/>
    <property type="project" value="InterPro"/>
</dbReference>
<dbReference type="InterPro" id="IPR036962">
    <property type="entry name" value="Glyco_hydro_3_N_sf"/>
</dbReference>